<evidence type="ECO:0000313" key="7">
    <source>
        <dbReference type="EMBL" id="KAK8845741.1"/>
    </source>
</evidence>
<name>A0ABR2HE95_9EUKA</name>
<keyword evidence="8" id="KW-1185">Reference proteome</keyword>
<feature type="compositionally biased region" description="Basic residues" evidence="5">
    <location>
        <begin position="388"/>
        <end position="399"/>
    </location>
</feature>
<feature type="region of interest" description="Disordered" evidence="5">
    <location>
        <begin position="341"/>
        <end position="399"/>
    </location>
</feature>
<dbReference type="PANTHER" id="PTHR44329">
    <property type="entry name" value="SERINE/THREONINE-PROTEIN KINASE TNNI3K-RELATED"/>
    <property type="match status" value="1"/>
</dbReference>
<dbReference type="EMBL" id="JAPFFF010000030">
    <property type="protein sequence ID" value="KAK8845741.1"/>
    <property type="molecule type" value="Genomic_DNA"/>
</dbReference>
<feature type="compositionally biased region" description="Basic residues" evidence="5">
    <location>
        <begin position="364"/>
        <end position="375"/>
    </location>
</feature>
<keyword evidence="1" id="KW-0418">Kinase</keyword>
<dbReference type="SMART" id="SM00220">
    <property type="entry name" value="S_TKc"/>
    <property type="match status" value="1"/>
</dbReference>
<evidence type="ECO:0000256" key="4">
    <source>
        <dbReference type="PROSITE-ProRule" id="PRU10141"/>
    </source>
</evidence>
<dbReference type="InterPro" id="IPR000719">
    <property type="entry name" value="Prot_kinase_dom"/>
</dbReference>
<keyword evidence="1" id="KW-0808">Transferase</keyword>
<keyword evidence="2 4" id="KW-0547">Nucleotide-binding</keyword>
<evidence type="ECO:0000256" key="5">
    <source>
        <dbReference type="SAM" id="MobiDB-lite"/>
    </source>
</evidence>
<dbReference type="SUPFAM" id="SSF56112">
    <property type="entry name" value="Protein kinase-like (PK-like)"/>
    <property type="match status" value="2"/>
</dbReference>
<dbReference type="PROSITE" id="PS00108">
    <property type="entry name" value="PROTEIN_KINASE_ST"/>
    <property type="match status" value="1"/>
</dbReference>
<dbReference type="InterPro" id="IPR051681">
    <property type="entry name" value="Ser/Thr_Kinases-Pseudokinases"/>
</dbReference>
<accession>A0ABR2HE95</accession>
<evidence type="ECO:0000256" key="2">
    <source>
        <dbReference type="ARBA" id="ARBA00022741"/>
    </source>
</evidence>
<dbReference type="InterPro" id="IPR008271">
    <property type="entry name" value="Ser/Thr_kinase_AS"/>
</dbReference>
<evidence type="ECO:0000259" key="6">
    <source>
        <dbReference type="PROSITE" id="PS50011"/>
    </source>
</evidence>
<dbReference type="PANTHER" id="PTHR44329:SF214">
    <property type="entry name" value="PROTEIN KINASE DOMAIN-CONTAINING PROTEIN"/>
    <property type="match status" value="1"/>
</dbReference>
<dbReference type="InterPro" id="IPR001245">
    <property type="entry name" value="Ser-Thr/Tyr_kinase_cat_dom"/>
</dbReference>
<comment type="caution">
    <text evidence="7">The sequence shown here is derived from an EMBL/GenBank/DDBJ whole genome shotgun (WGS) entry which is preliminary data.</text>
</comment>
<evidence type="ECO:0000313" key="8">
    <source>
        <dbReference type="Proteomes" id="UP001470230"/>
    </source>
</evidence>
<dbReference type="InterPro" id="IPR011009">
    <property type="entry name" value="Kinase-like_dom_sf"/>
</dbReference>
<organism evidence="7 8">
    <name type="scientific">Tritrichomonas musculus</name>
    <dbReference type="NCBI Taxonomy" id="1915356"/>
    <lineage>
        <taxon>Eukaryota</taxon>
        <taxon>Metamonada</taxon>
        <taxon>Parabasalia</taxon>
        <taxon>Tritrichomonadida</taxon>
        <taxon>Tritrichomonadidae</taxon>
        <taxon>Tritrichomonas</taxon>
    </lineage>
</organism>
<gene>
    <name evidence="7" type="ORF">M9Y10_020659</name>
</gene>
<dbReference type="InterPro" id="IPR017441">
    <property type="entry name" value="Protein_kinase_ATP_BS"/>
</dbReference>
<dbReference type="Pfam" id="PF00069">
    <property type="entry name" value="Pkinase"/>
    <property type="match status" value="1"/>
</dbReference>
<reference evidence="7 8" key="1">
    <citation type="submission" date="2024-04" db="EMBL/GenBank/DDBJ databases">
        <title>Tritrichomonas musculus Genome.</title>
        <authorList>
            <person name="Alves-Ferreira E."/>
            <person name="Grigg M."/>
            <person name="Lorenzi H."/>
            <person name="Galac M."/>
        </authorList>
    </citation>
    <scope>NUCLEOTIDE SEQUENCE [LARGE SCALE GENOMIC DNA]</scope>
    <source>
        <strain evidence="7 8">EAF2021</strain>
    </source>
</reference>
<feature type="binding site" evidence="4">
    <location>
        <position position="806"/>
    </location>
    <ligand>
        <name>ATP</name>
        <dbReference type="ChEBI" id="CHEBI:30616"/>
    </ligand>
</feature>
<sequence>MSLKSVSEILQNTITATNNAIVFTNIISSTSDLLTNYSTILDNFMKNRIAVYSVEKHKKKKLQQLIDSITQYESLFQKQNTVSSINLIINTFTIPISQPLDDIQKYMDSIYNSFKSIGVNVPKFSILDLDLTDDIISLYGIFATHENDEKASQRLEEIKDFMQKHGISLPSTSKKEFSLDDFFSDISKFKLDHEHVQKGKLVQSKPEGDYFNGFYTKNEETQKVTIIEIPDCSINLENYQREVTSLSSIVHPNIIEFIGATSSAPYWIVTSRYGKSLRYYIEHSKSEKPSQKEKKKFIQPSKSFEKVSISQYPSTFSLDDENDTEKKTYCKSADILAFSINDPDDENEQKKSKDTESDTDTDSKKRHHTHHHCKKSKEAFSDTDTDSKKKHHQKRKKRSLTATDKSIIAYKIAEAMAYIHSKNILHRNLSCATVVLNTAMNPFIVDFNTSRLLPEDESLLLTIGVGTERAKAPELSSDTRYGYEIDVFSYAMLLYEMLTGQIAFENLTPQEATSDILSGKRPEIPSDTPKLLSDLITKCWSPSAKDRPTFIQLVNDMPHSNIMFPGSDEETVINFYRSVSAKSNNIQCCIDYLEQICIDINEIIMFKHEAVRIRALLCGYILALKKLDINNNSEEDYELVTDINNLMDAIERLSISIKNITSPTWENHALTVPATEPIDDINESMDSLVVPLAQLGLNVEKYKPNKVDLSLDFRILYSTFKSNDSIGNLNVQKRLNEVEKFMKDNEIAIVPSQQEIDQRISSVFKNYENYIVKHSDFDKLKLIGNGATSDVYLGIQKSTKNKVAIKEFTEDYLLAEKFGFYLHREVAALCTLHHQYLANFIGATKTNPVWMISEFVENGDLESHIEKQNLTPIQKTIIMYEVAEGMAYLHSMKMIHRDLKSKNVLLDSNLEPKIVDFGFARSFSATMSMAVGTPIYMAPEVIQSSYYDYKADVFSFALMVSEMLTGFKPFLQYCSDPLTIQQYILDGLRPTFSEDLGVSDDLNDLLEKMWDGDYKLRPDFETVLKICRDKRIAFPGAAAADVNDFYDKKENKLTSTAPLSQKRRTSVFLNLNID</sequence>
<dbReference type="PROSITE" id="PS50011">
    <property type="entry name" value="PROTEIN_KINASE_DOM"/>
    <property type="match status" value="2"/>
</dbReference>
<keyword evidence="1" id="KW-0723">Serine/threonine-protein kinase</keyword>
<dbReference type="Pfam" id="PF07714">
    <property type="entry name" value="PK_Tyr_Ser-Thr"/>
    <property type="match status" value="1"/>
</dbReference>
<dbReference type="Gene3D" id="1.10.510.10">
    <property type="entry name" value="Transferase(Phosphotransferase) domain 1"/>
    <property type="match status" value="2"/>
</dbReference>
<keyword evidence="3 4" id="KW-0067">ATP-binding</keyword>
<dbReference type="PROSITE" id="PS00107">
    <property type="entry name" value="PROTEIN_KINASE_ATP"/>
    <property type="match status" value="1"/>
</dbReference>
<feature type="domain" description="Protein kinase" evidence="6">
    <location>
        <begin position="199"/>
        <end position="562"/>
    </location>
</feature>
<feature type="domain" description="Protein kinase" evidence="6">
    <location>
        <begin position="777"/>
        <end position="1032"/>
    </location>
</feature>
<protein>
    <recommendedName>
        <fullName evidence="6">Protein kinase domain-containing protein</fullName>
    </recommendedName>
</protein>
<evidence type="ECO:0000256" key="1">
    <source>
        <dbReference type="ARBA" id="ARBA00022527"/>
    </source>
</evidence>
<dbReference type="Gene3D" id="3.30.200.20">
    <property type="entry name" value="Phosphorylase Kinase, domain 1"/>
    <property type="match status" value="1"/>
</dbReference>
<evidence type="ECO:0000256" key="3">
    <source>
        <dbReference type="ARBA" id="ARBA00022840"/>
    </source>
</evidence>
<proteinExistence type="predicted"/>
<dbReference type="Proteomes" id="UP001470230">
    <property type="component" value="Unassembled WGS sequence"/>
</dbReference>